<feature type="transmembrane region" description="Helical" evidence="8">
    <location>
        <begin position="247"/>
        <end position="266"/>
    </location>
</feature>
<dbReference type="Proteomes" id="UP000244855">
    <property type="component" value="Unassembled WGS sequence"/>
</dbReference>
<keyword evidence="7 8" id="KW-0472">Membrane</keyword>
<comment type="similarity">
    <text evidence="3">Belongs to the wax synthase family.</text>
</comment>
<dbReference type="GO" id="GO:0006629">
    <property type="term" value="P:lipid metabolic process"/>
    <property type="evidence" value="ECO:0007669"/>
    <property type="project" value="InterPro"/>
</dbReference>
<dbReference type="PANTHER" id="PTHR31595">
    <property type="entry name" value="LONG-CHAIN-ALCOHOL O-FATTY-ACYLTRANSFERASE 3-RELATED"/>
    <property type="match status" value="1"/>
</dbReference>
<evidence type="ECO:0000256" key="6">
    <source>
        <dbReference type="ARBA" id="ARBA00022989"/>
    </source>
</evidence>
<dbReference type="InterPro" id="IPR032805">
    <property type="entry name" value="Wax_synthase_dom"/>
</dbReference>
<dbReference type="GO" id="GO:0008374">
    <property type="term" value="F:O-acyltransferase activity"/>
    <property type="evidence" value="ECO:0007669"/>
    <property type="project" value="InterPro"/>
</dbReference>
<reference evidence="10 11" key="1">
    <citation type="journal article" date="2018" name="Sci. Rep.">
        <title>Comparative genomics provides insights into the lifestyle and reveals functional heterogeneity of dark septate endophytic fungi.</title>
        <authorList>
            <person name="Knapp D.G."/>
            <person name="Nemeth J.B."/>
            <person name="Barry K."/>
            <person name="Hainaut M."/>
            <person name="Henrissat B."/>
            <person name="Johnson J."/>
            <person name="Kuo A."/>
            <person name="Lim J.H.P."/>
            <person name="Lipzen A."/>
            <person name="Nolan M."/>
            <person name="Ohm R.A."/>
            <person name="Tamas L."/>
            <person name="Grigoriev I.V."/>
            <person name="Spatafora J.W."/>
            <person name="Nagy L.G."/>
            <person name="Kovacs G.M."/>
        </authorList>
    </citation>
    <scope>NUCLEOTIDE SEQUENCE [LARGE SCALE GENOMIC DNA]</scope>
    <source>
        <strain evidence="10 11">DSE2036</strain>
    </source>
</reference>
<evidence type="ECO:0000259" key="9">
    <source>
        <dbReference type="Pfam" id="PF13813"/>
    </source>
</evidence>
<evidence type="ECO:0000256" key="3">
    <source>
        <dbReference type="ARBA" id="ARBA00007282"/>
    </source>
</evidence>
<sequence length="423" mass="48033">MQFHNDHWNLNLAAQPIAWAFSFCFTCVVVGSLPELSSWTGVILLLAPAYGSLQTSPKLSPDDYFNDTYSRFVIILFSYMVALCFMPNGRASATRDEVLDRDTSLKRGWKRAYNARGIALVWENPYLWPEQKSTVVFAKPSKDTLKDKPIKAPVSRHSLATRSKWSSVLIRLCYLLLNSTLLSLFFEHRVSATIGYFTPADMAPDKEGILRRALQQLFSNEMPASPVTVRELQIRALLAANKFAPDVLFLSAFHDFLAILFIATGIDESWEWPPLFGPLTEAYTMRRFWANFWHRLVYKSFSFHASTFTKTLGIPQGTSFSRILNNCLVFVLSAMMHATVSTLYGKRCAWGKGTMVFWCIQPLSFVIEGIFQHAWRKFRKGSLAWMNPSVLSALERGAGYGWVIAWLMWAAPKADFAFQNCSA</sequence>
<dbReference type="GO" id="GO:0016020">
    <property type="term" value="C:membrane"/>
    <property type="evidence" value="ECO:0007669"/>
    <property type="project" value="UniProtKB-SubCell"/>
</dbReference>
<accession>A0A2V1D4U4</accession>
<evidence type="ECO:0000313" key="10">
    <source>
        <dbReference type="EMBL" id="PVH93046.1"/>
    </source>
</evidence>
<evidence type="ECO:0000256" key="8">
    <source>
        <dbReference type="SAM" id="Phobius"/>
    </source>
</evidence>
<keyword evidence="6 8" id="KW-1133">Transmembrane helix</keyword>
<comment type="subcellular location">
    <subcellularLocation>
        <location evidence="1">Membrane</location>
        <topology evidence="1">Multi-pass membrane protein</topology>
    </subcellularLocation>
</comment>
<name>A0A2V1D4U4_9PLEO</name>
<evidence type="ECO:0000256" key="2">
    <source>
        <dbReference type="ARBA" id="ARBA00005179"/>
    </source>
</evidence>
<feature type="domain" description="Wax synthase" evidence="9">
    <location>
        <begin position="272"/>
        <end position="359"/>
    </location>
</feature>
<protein>
    <recommendedName>
        <fullName evidence="9">Wax synthase domain-containing protein</fullName>
    </recommendedName>
</protein>
<dbReference type="OrthoDB" id="1077582at2759"/>
<dbReference type="EMBL" id="KZ805620">
    <property type="protein sequence ID" value="PVH93046.1"/>
    <property type="molecule type" value="Genomic_DNA"/>
</dbReference>
<evidence type="ECO:0000256" key="4">
    <source>
        <dbReference type="ARBA" id="ARBA00022679"/>
    </source>
</evidence>
<keyword evidence="11" id="KW-1185">Reference proteome</keyword>
<proteinExistence type="inferred from homology"/>
<dbReference type="AlphaFoldDB" id="A0A2V1D4U4"/>
<evidence type="ECO:0000256" key="7">
    <source>
        <dbReference type="ARBA" id="ARBA00023136"/>
    </source>
</evidence>
<evidence type="ECO:0000313" key="11">
    <source>
        <dbReference type="Proteomes" id="UP000244855"/>
    </source>
</evidence>
<feature type="transmembrane region" description="Helical" evidence="8">
    <location>
        <begin position="68"/>
        <end position="86"/>
    </location>
</feature>
<comment type="pathway">
    <text evidence="2">Secondary metabolite biosynthesis.</text>
</comment>
<evidence type="ECO:0000256" key="1">
    <source>
        <dbReference type="ARBA" id="ARBA00004141"/>
    </source>
</evidence>
<feature type="transmembrane region" description="Helical" evidence="8">
    <location>
        <begin position="323"/>
        <end position="344"/>
    </location>
</feature>
<gene>
    <name evidence="10" type="ORF">DM02DRAFT_677091</name>
</gene>
<dbReference type="Pfam" id="PF13813">
    <property type="entry name" value="MBOAT_2"/>
    <property type="match status" value="1"/>
</dbReference>
<keyword evidence="5 8" id="KW-0812">Transmembrane</keyword>
<dbReference type="PANTHER" id="PTHR31595:SF57">
    <property type="entry name" value="OS04G0481900 PROTEIN"/>
    <property type="match status" value="1"/>
</dbReference>
<evidence type="ECO:0000256" key="5">
    <source>
        <dbReference type="ARBA" id="ARBA00022692"/>
    </source>
</evidence>
<keyword evidence="4" id="KW-0808">Transferase</keyword>
<organism evidence="10 11">
    <name type="scientific">Periconia macrospinosa</name>
    <dbReference type="NCBI Taxonomy" id="97972"/>
    <lineage>
        <taxon>Eukaryota</taxon>
        <taxon>Fungi</taxon>
        <taxon>Dikarya</taxon>
        <taxon>Ascomycota</taxon>
        <taxon>Pezizomycotina</taxon>
        <taxon>Dothideomycetes</taxon>
        <taxon>Pleosporomycetidae</taxon>
        <taxon>Pleosporales</taxon>
        <taxon>Massarineae</taxon>
        <taxon>Periconiaceae</taxon>
        <taxon>Periconia</taxon>
    </lineage>
</organism>
<dbReference type="InterPro" id="IPR044851">
    <property type="entry name" value="Wax_synthase"/>
</dbReference>